<dbReference type="SMART" id="SM00640">
    <property type="entry name" value="Glyco_32"/>
    <property type="match status" value="1"/>
</dbReference>
<dbReference type="PANTHER" id="PTHR43101:SF1">
    <property type="entry name" value="BETA-FRUCTOSIDASE"/>
    <property type="match status" value="1"/>
</dbReference>
<dbReference type="InterPro" id="IPR013148">
    <property type="entry name" value="Glyco_hydro_32_N"/>
</dbReference>
<evidence type="ECO:0000256" key="8">
    <source>
        <dbReference type="RuleBase" id="RU362110"/>
    </source>
</evidence>
<evidence type="ECO:0000256" key="4">
    <source>
        <dbReference type="ARBA" id="ARBA00019623"/>
    </source>
</evidence>
<dbReference type="InterPro" id="IPR001362">
    <property type="entry name" value="Glyco_hydro_32"/>
</dbReference>
<evidence type="ECO:0000256" key="2">
    <source>
        <dbReference type="ARBA" id="ARBA00009902"/>
    </source>
</evidence>
<proteinExistence type="inferred from homology"/>
<dbReference type="CDD" id="cd18623">
    <property type="entry name" value="GH32_ScrB-like"/>
    <property type="match status" value="1"/>
</dbReference>
<dbReference type="InterPro" id="IPR006232">
    <property type="entry name" value="Suc6P_hydrolase"/>
</dbReference>
<protein>
    <recommendedName>
        <fullName evidence="4 8">Sucrose-6-phosphate hydrolase</fullName>
        <ecNumber evidence="3 8">3.2.1.26</ecNumber>
    </recommendedName>
    <alternativeName>
        <fullName evidence="7 9">Invertase</fullName>
    </alternativeName>
</protein>
<reference evidence="14" key="1">
    <citation type="journal article" date="2019" name="Int. J. Syst. Evol. Microbiol.">
        <title>The Global Catalogue of Microorganisms (GCM) 10K type strain sequencing project: providing services to taxonomists for standard genome sequencing and annotation.</title>
        <authorList>
            <consortium name="The Broad Institute Genomics Platform"/>
            <consortium name="The Broad Institute Genome Sequencing Center for Infectious Disease"/>
            <person name="Wu L."/>
            <person name="Ma J."/>
        </authorList>
    </citation>
    <scope>NUCLEOTIDE SEQUENCE [LARGE SCALE GENOMIC DNA]</scope>
    <source>
        <strain evidence="14">CGMCC 1.6964</strain>
    </source>
</reference>
<comment type="caution">
    <text evidence="13">The sequence shown here is derived from an EMBL/GenBank/DDBJ whole genome shotgun (WGS) entry which is preliminary data.</text>
</comment>
<keyword evidence="9" id="KW-0963">Cytoplasm</keyword>
<dbReference type="InterPro" id="IPR013320">
    <property type="entry name" value="ConA-like_dom_sf"/>
</dbReference>
<comment type="function">
    <text evidence="9">Enables the bacterium to metabolize sucrose as a sole carbon source.</text>
</comment>
<dbReference type="Pfam" id="PF00251">
    <property type="entry name" value="Glyco_hydro_32N"/>
    <property type="match status" value="1"/>
</dbReference>
<dbReference type="InterPro" id="IPR051214">
    <property type="entry name" value="GH32_Enzymes"/>
</dbReference>
<dbReference type="Pfam" id="PF08244">
    <property type="entry name" value="Glyco_hydro_32C"/>
    <property type="match status" value="1"/>
</dbReference>
<dbReference type="RefSeq" id="WP_018975611.1">
    <property type="nucleotide sequence ID" value="NZ_BMLN01000003.1"/>
</dbReference>
<dbReference type="PANTHER" id="PTHR43101">
    <property type="entry name" value="BETA-FRUCTOSIDASE"/>
    <property type="match status" value="1"/>
</dbReference>
<dbReference type="Gene3D" id="2.115.10.20">
    <property type="entry name" value="Glycosyl hydrolase domain, family 43"/>
    <property type="match status" value="1"/>
</dbReference>
<dbReference type="SUPFAM" id="SSF49899">
    <property type="entry name" value="Concanavalin A-like lectins/glucanases"/>
    <property type="match status" value="1"/>
</dbReference>
<name>A0ABQ2KXK2_9BACL</name>
<feature type="region of interest" description="Disordered" evidence="10">
    <location>
        <begin position="409"/>
        <end position="428"/>
    </location>
</feature>
<dbReference type="EC" id="3.2.1.26" evidence="3 8"/>
<evidence type="ECO:0000256" key="10">
    <source>
        <dbReference type="SAM" id="MobiDB-lite"/>
    </source>
</evidence>
<dbReference type="SUPFAM" id="SSF75005">
    <property type="entry name" value="Arabinanase/levansucrase/invertase"/>
    <property type="match status" value="1"/>
</dbReference>
<evidence type="ECO:0000256" key="5">
    <source>
        <dbReference type="ARBA" id="ARBA00022801"/>
    </source>
</evidence>
<dbReference type="Proteomes" id="UP000606653">
    <property type="component" value="Unassembled WGS sequence"/>
</dbReference>
<comment type="catalytic activity">
    <reaction evidence="8">
        <text>Hydrolysis of terminal non-reducing beta-D-fructofuranoside residues in beta-D-fructofuranosides.</text>
        <dbReference type="EC" id="3.2.1.26"/>
    </reaction>
</comment>
<evidence type="ECO:0000256" key="7">
    <source>
        <dbReference type="ARBA" id="ARBA00033367"/>
    </source>
</evidence>
<evidence type="ECO:0000256" key="6">
    <source>
        <dbReference type="ARBA" id="ARBA00023295"/>
    </source>
</evidence>
<dbReference type="InterPro" id="IPR023296">
    <property type="entry name" value="Glyco_hydro_beta-prop_sf"/>
</dbReference>
<gene>
    <name evidence="13" type="ORF">GCM10010969_12970</name>
</gene>
<keyword evidence="9" id="KW-0119">Carbohydrate metabolism</keyword>
<evidence type="ECO:0000256" key="9">
    <source>
        <dbReference type="RuleBase" id="RU365015"/>
    </source>
</evidence>
<accession>A0ABQ2KXK2</accession>
<evidence type="ECO:0000259" key="11">
    <source>
        <dbReference type="Pfam" id="PF00251"/>
    </source>
</evidence>
<feature type="domain" description="Glycosyl hydrolase family 32 C-terminal" evidence="12">
    <location>
        <begin position="428"/>
        <end position="564"/>
    </location>
</feature>
<evidence type="ECO:0000256" key="3">
    <source>
        <dbReference type="ARBA" id="ARBA00012758"/>
    </source>
</evidence>
<comment type="similarity">
    <text evidence="2 8">Belongs to the glycosyl hydrolase 32 family.</text>
</comment>
<evidence type="ECO:0000259" key="12">
    <source>
        <dbReference type="Pfam" id="PF08244"/>
    </source>
</evidence>
<keyword evidence="14" id="KW-1185">Reference proteome</keyword>
<keyword evidence="5 8" id="KW-0378">Hydrolase</keyword>
<dbReference type="InterPro" id="IPR013189">
    <property type="entry name" value="Glyco_hydro_32_C"/>
</dbReference>
<organism evidence="13 14">
    <name type="scientific">Saccharibacillus kuerlensis</name>
    <dbReference type="NCBI Taxonomy" id="459527"/>
    <lineage>
        <taxon>Bacteria</taxon>
        <taxon>Bacillati</taxon>
        <taxon>Bacillota</taxon>
        <taxon>Bacilli</taxon>
        <taxon>Bacillales</taxon>
        <taxon>Paenibacillaceae</taxon>
        <taxon>Saccharibacillus</taxon>
    </lineage>
</organism>
<dbReference type="EMBL" id="BMLN01000003">
    <property type="protein sequence ID" value="GGN96215.1"/>
    <property type="molecule type" value="Genomic_DNA"/>
</dbReference>
<evidence type="ECO:0000313" key="13">
    <source>
        <dbReference type="EMBL" id="GGN96215.1"/>
    </source>
</evidence>
<evidence type="ECO:0000256" key="1">
    <source>
        <dbReference type="ARBA" id="ARBA00004914"/>
    </source>
</evidence>
<sequence>MKSPQDKHRSALELAEASLDEARERVARNPWRLLYHAAAPAYWINDPNGFCFFRGEYHLFYQHHPFSPEWGPMYWGHLKSRDLVHWEHLPIALAPSEDYDIDGCFSGSAVVKDDQLWLMYTGNRWTGPDRENDLLQVQALAVSDDGIHFEKFVGNPVIDKAPEGDIHPFHFRDPKVWVHEGSYYCVLGSRTQDHRGQVLLYRSENLTDWTFVSVMAGGKEPANILGYMWECPDLFSIGGRDILAFSPQGVAPQGDHLYRNLHQAGYVLGQLDYGTGLLEHGEFVPLDYGFDYYAPQTMEDDRGRRILIAWMAMWESEMPEQASSWAGAMTLPRVLTLENGQVRSRPVPELEGLRGEEVRYVNEPIDGAAIGESAAGIETAGASEAAIEGTASGAAAGSKAVTASEAATASQAADGSVSEETEPKLSGTRAAIRYEREFAGVSGECLELEVELDGGTASRFGIVLRADTARVEETVLAYDRAEERLILDRERSGAGPGGVRRAPFSLQEGTLRLRIFLDRSSVEVFAGDGELAMTARIYPGAESTGIRFFADGGEAKLISLRCWSLESER</sequence>
<comment type="pathway">
    <text evidence="1 9">Glycan biosynthesis; sucrose metabolism.</text>
</comment>
<keyword evidence="6 8" id="KW-0326">Glycosidase</keyword>
<evidence type="ECO:0000313" key="14">
    <source>
        <dbReference type="Proteomes" id="UP000606653"/>
    </source>
</evidence>
<feature type="domain" description="Glycosyl hydrolase family 32 N-terminal" evidence="11">
    <location>
        <begin position="36"/>
        <end position="346"/>
    </location>
</feature>
<dbReference type="NCBIfam" id="TIGR01322">
    <property type="entry name" value="scrB_fam"/>
    <property type="match status" value="1"/>
</dbReference>
<comment type="subcellular location">
    <subcellularLocation>
        <location evidence="9">Cytoplasm</location>
    </subcellularLocation>
</comment>
<dbReference type="Gene3D" id="2.60.120.560">
    <property type="entry name" value="Exo-inulinase, domain 1"/>
    <property type="match status" value="1"/>
</dbReference>